<dbReference type="PROSITE" id="PS50042">
    <property type="entry name" value="CNMP_BINDING_3"/>
    <property type="match status" value="1"/>
</dbReference>
<evidence type="ECO:0000256" key="9">
    <source>
        <dbReference type="SAM" id="Phobius"/>
    </source>
</evidence>
<dbReference type="PANTHER" id="PTHR45638:SF11">
    <property type="entry name" value="CYCLIC NUCLEOTIDE-GATED CATION CHANNEL SUBUNIT A"/>
    <property type="match status" value="1"/>
</dbReference>
<accession>A0ABU9UBW8</accession>
<comment type="subcellular location">
    <subcellularLocation>
        <location evidence="1">Membrane</location>
        <topology evidence="1">Multi-pass membrane protein</topology>
    </subcellularLocation>
</comment>
<dbReference type="Pfam" id="PF00520">
    <property type="entry name" value="Ion_trans"/>
    <property type="match status" value="1"/>
</dbReference>
<dbReference type="Pfam" id="PF00027">
    <property type="entry name" value="cNMP_binding"/>
    <property type="match status" value="1"/>
</dbReference>
<evidence type="ECO:0000256" key="8">
    <source>
        <dbReference type="ARBA" id="ARBA00023303"/>
    </source>
</evidence>
<sequence>MNLNKVVFREEDRFLYVWRLILSLVSLYYAFRLPLVLVRKSSYPAFFIVDIMAAFVFLVDIFVQSRTAIKREGKFITDIKSLSKDYFSSSRFFIDLIAALPLDVFLIWTTHLSFFAPLALLRLLKLLRLKDNLEYMATVKFNPALFRLLLMVLWIILAAHSIACGWLAISGIDSSDSFSYQYLRAIYWTITTLTTIGYGDITPSSPALIMYTILIELIGAAMYGLIIGSIANLISKMDTAKIMHREKVEKINAFLSYKHISPELQKKIRDYFDYLWDTRRGHAEESVLTEIPHSLKLAVALEIHKDVIQKVPLFKDANDDFIRDIILHLQSYIVSPGDYIIRAGEIGLDMFFINRGSVEVVSADESVRYAVLSEGQFFGEMALVLQAPRTATVRSLEYCDLYRLDKGTFDNILIRYPDVASQIEMLAQQRKAEIDKKK</sequence>
<evidence type="ECO:0000256" key="4">
    <source>
        <dbReference type="ARBA" id="ARBA00022989"/>
    </source>
</evidence>
<keyword evidence="7" id="KW-1071">Ligand-gated ion channel</keyword>
<dbReference type="Gene3D" id="2.60.120.10">
    <property type="entry name" value="Jelly Rolls"/>
    <property type="match status" value="1"/>
</dbReference>
<feature type="transmembrane region" description="Helical" evidence="9">
    <location>
        <begin position="207"/>
        <end position="234"/>
    </location>
</feature>
<keyword evidence="4 9" id="KW-1133">Transmembrane helix</keyword>
<evidence type="ECO:0000313" key="12">
    <source>
        <dbReference type="Proteomes" id="UP001466331"/>
    </source>
</evidence>
<dbReference type="InterPro" id="IPR005821">
    <property type="entry name" value="Ion_trans_dom"/>
</dbReference>
<dbReference type="Gene3D" id="1.10.287.630">
    <property type="entry name" value="Helix hairpin bin"/>
    <property type="match status" value="1"/>
</dbReference>
<feature type="transmembrane region" description="Helical" evidence="9">
    <location>
        <begin position="144"/>
        <end position="169"/>
    </location>
</feature>
<dbReference type="InterPro" id="IPR014710">
    <property type="entry name" value="RmlC-like_jellyroll"/>
</dbReference>
<dbReference type="InterPro" id="IPR000595">
    <property type="entry name" value="cNMP-bd_dom"/>
</dbReference>
<evidence type="ECO:0000256" key="2">
    <source>
        <dbReference type="ARBA" id="ARBA00022448"/>
    </source>
</evidence>
<dbReference type="PANTHER" id="PTHR45638">
    <property type="entry name" value="CYCLIC NUCLEOTIDE-GATED CATION CHANNEL SUBUNIT A"/>
    <property type="match status" value="1"/>
</dbReference>
<comment type="caution">
    <text evidence="11">The sequence shown here is derived from an EMBL/GenBank/DDBJ whole genome shotgun (WGS) entry which is preliminary data.</text>
</comment>
<evidence type="ECO:0000256" key="7">
    <source>
        <dbReference type="ARBA" id="ARBA00023286"/>
    </source>
</evidence>
<dbReference type="EMBL" id="JBCHKQ010000002">
    <property type="protein sequence ID" value="MEM5948161.1"/>
    <property type="molecule type" value="Genomic_DNA"/>
</dbReference>
<dbReference type="RefSeq" id="WP_420069607.1">
    <property type="nucleotide sequence ID" value="NZ_JBCHKQ010000002.1"/>
</dbReference>
<dbReference type="InterPro" id="IPR018488">
    <property type="entry name" value="cNMP-bd_CS"/>
</dbReference>
<proteinExistence type="predicted"/>
<evidence type="ECO:0000256" key="3">
    <source>
        <dbReference type="ARBA" id="ARBA00022692"/>
    </source>
</evidence>
<feature type="transmembrane region" description="Helical" evidence="9">
    <location>
        <begin position="92"/>
        <end position="124"/>
    </location>
</feature>
<feature type="transmembrane region" description="Helical" evidence="9">
    <location>
        <begin position="14"/>
        <end position="31"/>
    </location>
</feature>
<dbReference type="PROSITE" id="PS00889">
    <property type="entry name" value="CNMP_BINDING_2"/>
    <property type="match status" value="1"/>
</dbReference>
<evidence type="ECO:0000259" key="10">
    <source>
        <dbReference type="PROSITE" id="PS50042"/>
    </source>
</evidence>
<dbReference type="Gene3D" id="1.10.287.70">
    <property type="match status" value="1"/>
</dbReference>
<evidence type="ECO:0000256" key="5">
    <source>
        <dbReference type="ARBA" id="ARBA00023065"/>
    </source>
</evidence>
<evidence type="ECO:0000256" key="1">
    <source>
        <dbReference type="ARBA" id="ARBA00004141"/>
    </source>
</evidence>
<dbReference type="SUPFAM" id="SSF81324">
    <property type="entry name" value="Voltage-gated potassium channels"/>
    <property type="match status" value="1"/>
</dbReference>
<dbReference type="SMART" id="SM00100">
    <property type="entry name" value="cNMP"/>
    <property type="match status" value="1"/>
</dbReference>
<dbReference type="SUPFAM" id="SSF51206">
    <property type="entry name" value="cAMP-binding domain-like"/>
    <property type="match status" value="1"/>
</dbReference>
<keyword evidence="2" id="KW-0813">Transport</keyword>
<dbReference type="Proteomes" id="UP001466331">
    <property type="component" value="Unassembled WGS sequence"/>
</dbReference>
<reference evidence="11 12" key="1">
    <citation type="submission" date="2024-03" db="EMBL/GenBank/DDBJ databases">
        <title>Ignisphaera cupida sp. nov., a hyperthermophilic hydrolytic archaeon from a hot spring of Kamchatka, and proposal of Ignisphaeraceae fam. nov.</title>
        <authorList>
            <person name="Podosokorskaya O.A."/>
            <person name="Elcheninov A.G."/>
            <person name="Maltseva A.I."/>
            <person name="Zayulina K.S."/>
            <person name="Novikov A."/>
            <person name="Merkel A.Y."/>
        </authorList>
    </citation>
    <scope>NUCLEOTIDE SEQUENCE [LARGE SCALE GENOMIC DNA]</scope>
    <source>
        <strain evidence="11 12">38H-sp</strain>
    </source>
</reference>
<name>A0ABU9UBW8_9SPIR</name>
<dbReference type="InterPro" id="IPR018490">
    <property type="entry name" value="cNMP-bd_dom_sf"/>
</dbReference>
<evidence type="ECO:0000256" key="6">
    <source>
        <dbReference type="ARBA" id="ARBA00023136"/>
    </source>
</evidence>
<keyword evidence="5" id="KW-0406">Ion transport</keyword>
<organism evidence="11 12">
    <name type="scientific">Rarispira pelagica</name>
    <dbReference type="NCBI Taxonomy" id="3141764"/>
    <lineage>
        <taxon>Bacteria</taxon>
        <taxon>Pseudomonadati</taxon>
        <taxon>Spirochaetota</taxon>
        <taxon>Spirochaetia</taxon>
        <taxon>Winmispirales</taxon>
        <taxon>Winmispiraceae</taxon>
        <taxon>Rarispira</taxon>
    </lineage>
</organism>
<dbReference type="CDD" id="cd00038">
    <property type="entry name" value="CAP_ED"/>
    <property type="match status" value="1"/>
</dbReference>
<feature type="domain" description="Cyclic nucleotide-binding" evidence="10">
    <location>
        <begin position="313"/>
        <end position="413"/>
    </location>
</feature>
<feature type="transmembrane region" description="Helical" evidence="9">
    <location>
        <begin position="43"/>
        <end position="63"/>
    </location>
</feature>
<evidence type="ECO:0000313" key="11">
    <source>
        <dbReference type="EMBL" id="MEM5948161.1"/>
    </source>
</evidence>
<gene>
    <name evidence="11" type="ORF">WKV44_06365</name>
</gene>
<keyword evidence="3 9" id="KW-0812">Transmembrane</keyword>
<keyword evidence="8" id="KW-0407">Ion channel</keyword>
<keyword evidence="6 9" id="KW-0472">Membrane</keyword>
<keyword evidence="12" id="KW-1185">Reference proteome</keyword>
<protein>
    <submittedName>
        <fullName evidence="11">Cyclic nucleotide-binding domain-containing protein</fullName>
    </submittedName>
</protein>
<dbReference type="InterPro" id="IPR050866">
    <property type="entry name" value="CNG_cation_channel"/>
</dbReference>